<feature type="compositionally biased region" description="Polar residues" evidence="5">
    <location>
        <begin position="405"/>
        <end position="419"/>
    </location>
</feature>
<keyword evidence="6" id="KW-0472">Membrane</keyword>
<feature type="transmembrane region" description="Helical" evidence="6">
    <location>
        <begin position="471"/>
        <end position="493"/>
    </location>
</feature>
<dbReference type="Gene3D" id="1.20.1070.10">
    <property type="entry name" value="Rhodopsin 7-helix transmembrane proteins"/>
    <property type="match status" value="2"/>
</dbReference>
<evidence type="ECO:0000256" key="4">
    <source>
        <dbReference type="PROSITE-ProRule" id="PRU00192"/>
    </source>
</evidence>
<protein>
    <submittedName>
        <fullName evidence="8">(Atlantic silverside) hypothetical protein</fullName>
    </submittedName>
</protein>
<dbReference type="SUPFAM" id="SSF81321">
    <property type="entry name" value="Family A G protein-coupled receptor-like"/>
    <property type="match status" value="2"/>
</dbReference>
<feature type="compositionally biased region" description="Acidic residues" evidence="5">
    <location>
        <begin position="386"/>
        <end position="398"/>
    </location>
</feature>
<dbReference type="InterPro" id="IPR036860">
    <property type="entry name" value="SH2_dom_sf"/>
</dbReference>
<dbReference type="AlphaFoldDB" id="A0A8S4B3T8"/>
<evidence type="ECO:0000256" key="1">
    <source>
        <dbReference type="ARBA" id="ARBA00022443"/>
    </source>
</evidence>
<dbReference type="InterPro" id="IPR043539">
    <property type="entry name" value="Grb2-like"/>
</dbReference>
<dbReference type="Gene3D" id="2.30.30.40">
    <property type="entry name" value="SH3 Domains"/>
    <property type="match status" value="2"/>
</dbReference>
<keyword evidence="6" id="KW-0812">Transmembrane</keyword>
<proteinExistence type="predicted"/>
<feature type="compositionally biased region" description="Low complexity" evidence="5">
    <location>
        <begin position="214"/>
        <end position="232"/>
    </location>
</feature>
<keyword evidence="2" id="KW-0727">SH2 domain</keyword>
<evidence type="ECO:0000256" key="6">
    <source>
        <dbReference type="SAM" id="Phobius"/>
    </source>
</evidence>
<dbReference type="PROSITE" id="PS50002">
    <property type="entry name" value="SH3"/>
    <property type="match status" value="2"/>
</dbReference>
<dbReference type="PRINTS" id="PR00452">
    <property type="entry name" value="SH3DOMAIN"/>
</dbReference>
<evidence type="ECO:0000259" key="7">
    <source>
        <dbReference type="PROSITE" id="PS50002"/>
    </source>
</evidence>
<gene>
    <name evidence="8" type="ORF">MMEN_LOCUS8309</name>
</gene>
<dbReference type="InterPro" id="IPR036028">
    <property type="entry name" value="SH3-like_dom_sf"/>
</dbReference>
<keyword evidence="6" id="KW-1133">Transmembrane helix</keyword>
<evidence type="ECO:0000256" key="2">
    <source>
        <dbReference type="ARBA" id="ARBA00022999"/>
    </source>
</evidence>
<sequence>MQTRRPPLEVESLLFSAFGGPAAPGSRYRVSSPTQKQRPHQDDHLWWTTPDCCAPLFFVYFLFFGEKNLSETLTMEARGKYDFSATVDDELSFRKHDILKIISLEEDWCKAEMNGLEGFVPKNYIEMQTPGHENDVQHFKVMRDNKGQYFLWSEKFTSLNKLVEFYKSNSISKTRQIYLNDGTQVKPVSQRGSLPEVLGCAPPAAPTHRRFSDQTHNQTQTHTQTQGQTHAQTQAQTRALGGGVLKVRALYDFAAEEEDELGFSAGDLIEVLDHSDASWWTGRLRGRSGLSGKKVHATSTKRRKSERKYQGLYYFVVVLGYANSCANPIVYGFLSDNFKRGFRKALCRSTRRVENHDPAELQPQQQEEGRRALMPRESLRRAVRAEEDEDEEEEDVSEMTEIYRITQNGNTFQPRSSQLPLLPDTGATPGAGGQASPERAGEPRGKDPAGGSSLTVPLLLNGAKNGSYQGLYYFVVVLGYANSCANPIVYGFLSDNFKRGFRKALCRSTRRVENHDPAELQPQQQEEGRRALMPRESLRRAVRAEEDEDEEEEDVSEMTEIYRITQNGNTFQPRSSQLPLLPDTGATPGAAGQASPERAGEPRGKDPAGGSSLTVPLLLNGAKNGS</sequence>
<dbReference type="OrthoDB" id="10255964at2759"/>
<dbReference type="EMBL" id="CAJRST010008890">
    <property type="protein sequence ID" value="CAG5897250.1"/>
    <property type="molecule type" value="Genomic_DNA"/>
</dbReference>
<keyword evidence="3" id="KW-0449">Lipoprotein</keyword>
<keyword evidence="1 4" id="KW-0728">SH3 domain</keyword>
<organism evidence="8 9">
    <name type="scientific">Menidia menidia</name>
    <name type="common">Atlantic silverside</name>
    <dbReference type="NCBI Taxonomy" id="238744"/>
    <lineage>
        <taxon>Eukaryota</taxon>
        <taxon>Metazoa</taxon>
        <taxon>Chordata</taxon>
        <taxon>Craniata</taxon>
        <taxon>Vertebrata</taxon>
        <taxon>Euteleostomi</taxon>
        <taxon>Actinopterygii</taxon>
        <taxon>Neopterygii</taxon>
        <taxon>Teleostei</taxon>
        <taxon>Neoteleostei</taxon>
        <taxon>Acanthomorphata</taxon>
        <taxon>Ovalentaria</taxon>
        <taxon>Atherinomorphae</taxon>
        <taxon>Atheriniformes</taxon>
        <taxon>Atherinopsidae</taxon>
        <taxon>Menidiinae</taxon>
        <taxon>Menidia</taxon>
    </lineage>
</organism>
<feature type="non-terminal residue" evidence="8">
    <location>
        <position position="626"/>
    </location>
</feature>
<dbReference type="SUPFAM" id="SSF55550">
    <property type="entry name" value="SH2 domain"/>
    <property type="match status" value="1"/>
</dbReference>
<evidence type="ECO:0000256" key="3">
    <source>
        <dbReference type="ARBA" id="ARBA00023288"/>
    </source>
</evidence>
<evidence type="ECO:0000313" key="9">
    <source>
        <dbReference type="Proteomes" id="UP000677803"/>
    </source>
</evidence>
<keyword evidence="9" id="KW-1185">Reference proteome</keyword>
<dbReference type="InterPro" id="IPR001452">
    <property type="entry name" value="SH3_domain"/>
</dbReference>
<dbReference type="Gene3D" id="3.30.505.10">
    <property type="entry name" value="SH2 domain"/>
    <property type="match status" value="1"/>
</dbReference>
<feature type="region of interest" description="Disordered" evidence="5">
    <location>
        <begin position="23"/>
        <end position="42"/>
    </location>
</feature>
<dbReference type="SUPFAM" id="SSF50044">
    <property type="entry name" value="SH3-domain"/>
    <property type="match status" value="2"/>
</dbReference>
<comment type="caution">
    <text evidence="8">The sequence shown here is derived from an EMBL/GenBank/DDBJ whole genome shotgun (WGS) entry which is preliminary data.</text>
</comment>
<reference evidence="8" key="1">
    <citation type="submission" date="2021-05" db="EMBL/GenBank/DDBJ databases">
        <authorList>
            <person name="Tigano A."/>
        </authorList>
    </citation>
    <scope>NUCLEOTIDE SEQUENCE</scope>
</reference>
<dbReference type="SMART" id="SM00326">
    <property type="entry name" value="SH3"/>
    <property type="match status" value="2"/>
</dbReference>
<evidence type="ECO:0000256" key="5">
    <source>
        <dbReference type="SAM" id="MobiDB-lite"/>
    </source>
</evidence>
<feature type="domain" description="SH3" evidence="7">
    <location>
        <begin position="72"/>
        <end position="130"/>
    </location>
</feature>
<name>A0A8S4B3T8_9TELE</name>
<feature type="transmembrane region" description="Helical" evidence="6">
    <location>
        <begin position="311"/>
        <end position="334"/>
    </location>
</feature>
<feature type="region of interest" description="Disordered" evidence="5">
    <location>
        <begin position="205"/>
        <end position="232"/>
    </location>
</feature>
<feature type="region of interest" description="Disordered" evidence="5">
    <location>
        <begin position="352"/>
        <end position="451"/>
    </location>
</feature>
<dbReference type="PANTHER" id="PTHR46037">
    <property type="entry name" value="PROTEIN ENHANCER OF SEVENLESS 2B"/>
    <property type="match status" value="1"/>
</dbReference>
<feature type="region of interest" description="Disordered" evidence="5">
    <location>
        <begin position="511"/>
        <end position="535"/>
    </location>
</feature>
<dbReference type="Proteomes" id="UP000677803">
    <property type="component" value="Unassembled WGS sequence"/>
</dbReference>
<accession>A0A8S4B3T8</accession>
<feature type="domain" description="SH3" evidence="7">
    <location>
        <begin position="242"/>
        <end position="301"/>
    </location>
</feature>
<feature type="region of interest" description="Disordered" evidence="5">
    <location>
        <begin position="564"/>
        <end position="626"/>
    </location>
</feature>
<evidence type="ECO:0000313" key="8">
    <source>
        <dbReference type="EMBL" id="CAG5897250.1"/>
    </source>
</evidence>
<dbReference type="Pfam" id="PF00018">
    <property type="entry name" value="SH3_1"/>
    <property type="match status" value="2"/>
</dbReference>
<feature type="compositionally biased region" description="Polar residues" evidence="5">
    <location>
        <begin position="564"/>
        <end position="578"/>
    </location>
</feature>